<gene>
    <name evidence="1" type="ORF">QTN47_21335</name>
</gene>
<protein>
    <submittedName>
        <fullName evidence="1">Uncharacterized protein</fullName>
    </submittedName>
</protein>
<dbReference type="Proteomes" id="UP001560573">
    <property type="component" value="Unassembled WGS sequence"/>
</dbReference>
<evidence type="ECO:0000313" key="1">
    <source>
        <dbReference type="EMBL" id="MEX6690066.1"/>
    </source>
</evidence>
<name>A0ABV3ZJL6_9BACT</name>
<evidence type="ECO:0000313" key="2">
    <source>
        <dbReference type="Proteomes" id="UP001560573"/>
    </source>
</evidence>
<accession>A0ABV3ZJL6</accession>
<reference evidence="1 2" key="1">
    <citation type="submission" date="2023-07" db="EMBL/GenBank/DDBJ databases">
        <authorList>
            <person name="Lian W.-H."/>
        </authorList>
    </citation>
    <scope>NUCLEOTIDE SEQUENCE [LARGE SCALE GENOMIC DNA]</scope>
    <source>
        <strain evidence="1 2">SYSU DXS3180</strain>
    </source>
</reference>
<sequence>MKQFFVIITILFSNKTFGQTEEIYRLTFGDKSNFTLTTLLNHKLPKTLFIIDTTETWDSNRFWLPDFDNRNKEQVIKRIQNDEHHPYFHRYLFSDTVLNKLFSDKEKQKLFKRSKALKSKPVNLNASNYKTISSSKNTKGFYFVTSEPIISDDKKFAFIDLTVFCKETYKQPLNETYFGTISIVFQKQGNSWKRIAKKDWLIL</sequence>
<comment type="caution">
    <text evidence="1">The sequence shown here is derived from an EMBL/GenBank/DDBJ whole genome shotgun (WGS) entry which is preliminary data.</text>
</comment>
<dbReference type="RefSeq" id="WP_369331474.1">
    <property type="nucleotide sequence ID" value="NZ_JAULBC010000007.1"/>
</dbReference>
<keyword evidence="2" id="KW-1185">Reference proteome</keyword>
<dbReference type="EMBL" id="JAULBC010000007">
    <property type="protein sequence ID" value="MEX6690066.1"/>
    <property type="molecule type" value="Genomic_DNA"/>
</dbReference>
<proteinExistence type="predicted"/>
<organism evidence="1 2">
    <name type="scientific">Danxiaibacter flavus</name>
    <dbReference type="NCBI Taxonomy" id="3049108"/>
    <lineage>
        <taxon>Bacteria</taxon>
        <taxon>Pseudomonadati</taxon>
        <taxon>Bacteroidota</taxon>
        <taxon>Chitinophagia</taxon>
        <taxon>Chitinophagales</taxon>
        <taxon>Chitinophagaceae</taxon>
        <taxon>Danxiaibacter</taxon>
    </lineage>
</organism>